<name>A0ABT5FGQ6_9GAMM</name>
<comment type="caution">
    <text evidence="2">The sequence shown here is derived from an EMBL/GenBank/DDBJ whole genome shotgun (WGS) entry which is preliminary data.</text>
</comment>
<dbReference type="InterPro" id="IPR011330">
    <property type="entry name" value="Glyco_hydro/deAcase_b/a-brl"/>
</dbReference>
<accession>A0ABT5FGQ6</accession>
<dbReference type="PROSITE" id="PS51677">
    <property type="entry name" value="NODB"/>
    <property type="match status" value="1"/>
</dbReference>
<gene>
    <name evidence="2" type="ORF">PN838_16155</name>
</gene>
<dbReference type="EMBL" id="JAQOMS010000002">
    <property type="protein sequence ID" value="MDC2890016.1"/>
    <property type="molecule type" value="Genomic_DNA"/>
</dbReference>
<dbReference type="Proteomes" id="UP001528411">
    <property type="component" value="Unassembled WGS sequence"/>
</dbReference>
<dbReference type="Gene3D" id="3.20.20.370">
    <property type="entry name" value="Glycoside hydrolase/deacetylase"/>
    <property type="match status" value="1"/>
</dbReference>
<proteinExistence type="predicted"/>
<dbReference type="InterPro" id="IPR002509">
    <property type="entry name" value="NODB_dom"/>
</dbReference>
<sequence length="54" mass="6098">MALTFDDGYLDNYTNALPILEKYNIKASFLLQLMAPNKGGYGMINSKPAYEKLH</sequence>
<dbReference type="Pfam" id="PF01522">
    <property type="entry name" value="Polysacc_deac_1"/>
    <property type="match status" value="1"/>
</dbReference>
<dbReference type="RefSeq" id="WP_272181320.1">
    <property type="nucleotide sequence ID" value="NZ_JAQOMS010000002.1"/>
</dbReference>
<evidence type="ECO:0000259" key="1">
    <source>
        <dbReference type="PROSITE" id="PS51677"/>
    </source>
</evidence>
<dbReference type="SUPFAM" id="SSF88713">
    <property type="entry name" value="Glycoside hydrolase/deacetylase"/>
    <property type="match status" value="1"/>
</dbReference>
<evidence type="ECO:0000313" key="2">
    <source>
        <dbReference type="EMBL" id="MDC2890016.1"/>
    </source>
</evidence>
<protein>
    <submittedName>
        <fullName evidence="2">Polysaccharide deacetylase family protein</fullName>
    </submittedName>
</protein>
<feature type="domain" description="NodB homology" evidence="1">
    <location>
        <begin position="1"/>
        <end position="54"/>
    </location>
</feature>
<evidence type="ECO:0000313" key="3">
    <source>
        <dbReference type="Proteomes" id="UP001528411"/>
    </source>
</evidence>
<reference evidence="2 3" key="1">
    <citation type="submission" date="2023-01" db="EMBL/GenBank/DDBJ databases">
        <title>Psychrosphaera sp. nov., isolated from marine algae.</title>
        <authorList>
            <person name="Bayburt H."/>
            <person name="Choi B.J."/>
            <person name="Kim J.M."/>
            <person name="Choi D.G."/>
            <person name="Jeon C.O."/>
        </authorList>
    </citation>
    <scope>NUCLEOTIDE SEQUENCE [LARGE SCALE GENOMIC DNA]</scope>
    <source>
        <strain evidence="2 3">G1-22</strain>
    </source>
</reference>
<organism evidence="2 3">
    <name type="scientific">Psychrosphaera algicola</name>
    <dbReference type="NCBI Taxonomy" id="3023714"/>
    <lineage>
        <taxon>Bacteria</taxon>
        <taxon>Pseudomonadati</taxon>
        <taxon>Pseudomonadota</taxon>
        <taxon>Gammaproteobacteria</taxon>
        <taxon>Alteromonadales</taxon>
        <taxon>Pseudoalteromonadaceae</taxon>
        <taxon>Psychrosphaera</taxon>
    </lineage>
</organism>
<keyword evidence="3" id="KW-1185">Reference proteome</keyword>